<evidence type="ECO:0000313" key="2">
    <source>
        <dbReference type="EMBL" id="GFO88079.1"/>
    </source>
</evidence>
<keyword evidence="3" id="KW-1185">Reference proteome</keyword>
<reference evidence="2 3" key="1">
    <citation type="submission" date="2020-06" db="EMBL/GenBank/DDBJ databases">
        <title>Characterization of fructooligosaccharide metabolism and fructooligosaccharide-degrading enzymes in human commensal butyrate producers.</title>
        <authorList>
            <person name="Tanno H."/>
            <person name="Fujii T."/>
            <person name="Hirano K."/>
            <person name="Maeno S."/>
            <person name="Tonozuka T."/>
            <person name="Sakamoto M."/>
            <person name="Ohkuma M."/>
            <person name="Tochio T."/>
            <person name="Endo A."/>
        </authorList>
    </citation>
    <scope>NUCLEOTIDE SEQUENCE [LARGE SCALE GENOMIC DNA]</scope>
    <source>
        <strain evidence="2 3">JCM 31056</strain>
    </source>
</reference>
<dbReference type="InterPro" id="IPR005135">
    <property type="entry name" value="Endo/exonuclease/phosphatase"/>
</dbReference>
<dbReference type="GO" id="GO:0004519">
    <property type="term" value="F:endonuclease activity"/>
    <property type="evidence" value="ECO:0007669"/>
    <property type="project" value="UniProtKB-KW"/>
</dbReference>
<sequence length="348" mass="38657">MEKLTKECVLQSAARLEQESQDAVMRDIPQFFEAEIVTRFAGAVPQKKELNPLVFNMERGICLAETVDFLRECPALRPYDLILANELDSGCARSGERDTAAEIARALGMQYVFGLEFVELKDAAHGFHGNAIFSRWPILWAEVLRLPEQYNWYHDRQKRIGGRNAVFAKLDVQGQEVGAVSIHLENRTSGAGRLQQMKAVLQEVERVFPGIPVVLGGDLNTNTFDGRDKAVIRHLCDEPEELAAAIEMIDLYEPLLQDCTAAGYAWRAASGGADCTRRKPLPEGGCLHMKLDWLLPRGFTVHCSSVISTLTADCGFAAQDSALARYTQPELSDHNVVRASLALPQKEE</sequence>
<name>A0ABQ1DZE3_9FIRM</name>
<dbReference type="Pfam" id="PF03372">
    <property type="entry name" value="Exo_endo_phos"/>
    <property type="match status" value="1"/>
</dbReference>
<dbReference type="Gene3D" id="3.60.10.10">
    <property type="entry name" value="Endonuclease/exonuclease/phosphatase"/>
    <property type="match status" value="1"/>
</dbReference>
<comment type="caution">
    <text evidence="2">The sequence shown here is derived from an EMBL/GenBank/DDBJ whole genome shotgun (WGS) entry which is preliminary data.</text>
</comment>
<dbReference type="PANTHER" id="PTHR14859">
    <property type="entry name" value="CALCOFLUOR WHITE HYPERSENSITIVE PROTEIN PRECURSOR"/>
    <property type="match status" value="1"/>
</dbReference>
<organism evidence="2 3">
    <name type="scientific">Butyricicoccus faecihominis</name>
    <dbReference type="NCBI Taxonomy" id="1712515"/>
    <lineage>
        <taxon>Bacteria</taxon>
        <taxon>Bacillati</taxon>
        <taxon>Bacillota</taxon>
        <taxon>Clostridia</taxon>
        <taxon>Eubacteriales</taxon>
        <taxon>Butyricicoccaceae</taxon>
        <taxon>Butyricicoccus</taxon>
    </lineage>
</organism>
<dbReference type="RefSeq" id="WP_188885977.1">
    <property type="nucleotide sequence ID" value="NZ_BLYJ01000013.1"/>
</dbReference>
<protein>
    <submittedName>
        <fullName evidence="2">Endonuclease</fullName>
    </submittedName>
</protein>
<dbReference type="Proteomes" id="UP000620147">
    <property type="component" value="Unassembled WGS sequence"/>
</dbReference>
<keyword evidence="2" id="KW-0255">Endonuclease</keyword>
<dbReference type="InterPro" id="IPR051916">
    <property type="entry name" value="GPI-anchor_lipid_remodeler"/>
</dbReference>
<evidence type="ECO:0000259" key="1">
    <source>
        <dbReference type="Pfam" id="PF03372"/>
    </source>
</evidence>
<accession>A0ABQ1DZE3</accession>
<dbReference type="PANTHER" id="PTHR14859:SF1">
    <property type="entry name" value="PGAP2-INTERACTING PROTEIN"/>
    <property type="match status" value="1"/>
</dbReference>
<dbReference type="EMBL" id="BLYJ01000013">
    <property type="protein sequence ID" value="GFO88079.1"/>
    <property type="molecule type" value="Genomic_DNA"/>
</dbReference>
<keyword evidence="2" id="KW-0378">Hydrolase</keyword>
<feature type="domain" description="Endonuclease/exonuclease/phosphatase" evidence="1">
    <location>
        <begin position="64"/>
        <end position="334"/>
    </location>
</feature>
<dbReference type="SUPFAM" id="SSF56219">
    <property type="entry name" value="DNase I-like"/>
    <property type="match status" value="1"/>
</dbReference>
<dbReference type="InterPro" id="IPR036691">
    <property type="entry name" value="Endo/exonu/phosph_ase_sf"/>
</dbReference>
<evidence type="ECO:0000313" key="3">
    <source>
        <dbReference type="Proteomes" id="UP000620147"/>
    </source>
</evidence>
<proteinExistence type="predicted"/>
<keyword evidence="2" id="KW-0540">Nuclease</keyword>
<gene>
    <name evidence="2" type="ORF">BUFA31_12430</name>
</gene>